<reference evidence="3 4" key="1">
    <citation type="submission" date="2011-05" db="EMBL/GenBank/DDBJ databases">
        <title>Whole genome sequence of Microlunatus phosphovorus NM-1.</title>
        <authorList>
            <person name="Hosoyama A."/>
            <person name="Sasaki K."/>
            <person name="Harada T."/>
            <person name="Igarashi R."/>
            <person name="Kawakoshi A."/>
            <person name="Sasagawa M."/>
            <person name="Fukada J."/>
            <person name="Nakamura S."/>
            <person name="Katano Y."/>
            <person name="Hanada S."/>
            <person name="Kamagata Y."/>
            <person name="Nakamura N."/>
            <person name="Yamazaki S."/>
            <person name="Fujita N."/>
        </authorList>
    </citation>
    <scope>NUCLEOTIDE SEQUENCE [LARGE SCALE GENOMIC DNA]</scope>
    <source>
        <strain evidence="4">ATCC 700054 / DSM 10555 / JCM 9379 / NBRC 101784 / NCIMB 13414 / VKM Ac-1990 / NM-1</strain>
    </source>
</reference>
<sequence length="198" mass="22823">MPRREGLMTEPDSGPPLTFYNPAAFAFDTDVVIALIADMRIRKAIERGEFDNLPGSGKPLDLPDHHDPDWWFKSLMKREGLVMSPPSIELRKDDAALDEQLDQLSNEVAVRCEIEQFNQRVIRARYQLPMGPPLITMPRDIEATVAAWADRRAARAEKARKKAEEEATMREESRANDRNRRRLLRRRTRRSPRHGPNA</sequence>
<evidence type="ECO:0000256" key="1">
    <source>
        <dbReference type="SAM" id="MobiDB-lite"/>
    </source>
</evidence>
<feature type="region of interest" description="Disordered" evidence="1">
    <location>
        <begin position="155"/>
        <end position="198"/>
    </location>
</feature>
<dbReference type="AlphaFoldDB" id="F5XR56"/>
<dbReference type="STRING" id="1032480.MLP_40640"/>
<accession>F5XR56</accession>
<feature type="domain" description="DnaJ homologue subfamily C member 28 conserved" evidence="2">
    <location>
        <begin position="36"/>
        <end position="102"/>
    </location>
</feature>
<name>F5XR56_MICPN</name>
<dbReference type="InterPro" id="IPR018961">
    <property type="entry name" value="DnaJ_homolog_subfam-C_membr-28"/>
</dbReference>
<evidence type="ECO:0000313" key="4">
    <source>
        <dbReference type="Proteomes" id="UP000007947"/>
    </source>
</evidence>
<dbReference type="KEGG" id="mph:MLP_40640"/>
<feature type="compositionally biased region" description="Basic residues" evidence="1">
    <location>
        <begin position="179"/>
        <end position="198"/>
    </location>
</feature>
<dbReference type="Pfam" id="PF09350">
    <property type="entry name" value="DJC28_CD"/>
    <property type="match status" value="1"/>
</dbReference>
<organism evidence="3 4">
    <name type="scientific">Microlunatus phosphovorus (strain ATCC 700054 / DSM 10555 / JCM 9379 / NBRC 101784 / NCIMB 13414 / VKM Ac-1990 / NM-1)</name>
    <dbReference type="NCBI Taxonomy" id="1032480"/>
    <lineage>
        <taxon>Bacteria</taxon>
        <taxon>Bacillati</taxon>
        <taxon>Actinomycetota</taxon>
        <taxon>Actinomycetes</taxon>
        <taxon>Propionibacteriales</taxon>
        <taxon>Propionibacteriaceae</taxon>
        <taxon>Microlunatus</taxon>
    </lineage>
</organism>
<dbReference type="HOGENOM" id="CLU_109304_0_1_11"/>
<protein>
    <recommendedName>
        <fullName evidence="2">DnaJ homologue subfamily C member 28 conserved domain-containing protein</fullName>
    </recommendedName>
</protein>
<evidence type="ECO:0000313" key="3">
    <source>
        <dbReference type="EMBL" id="BAK37078.1"/>
    </source>
</evidence>
<gene>
    <name evidence="3" type="ordered locus">MLP_40640</name>
</gene>
<feature type="compositionally biased region" description="Basic and acidic residues" evidence="1">
    <location>
        <begin position="155"/>
        <end position="178"/>
    </location>
</feature>
<keyword evidence="4" id="KW-1185">Reference proteome</keyword>
<evidence type="ECO:0000259" key="2">
    <source>
        <dbReference type="Pfam" id="PF09350"/>
    </source>
</evidence>
<proteinExistence type="predicted"/>
<dbReference type="EMBL" id="AP012204">
    <property type="protein sequence ID" value="BAK37078.1"/>
    <property type="molecule type" value="Genomic_DNA"/>
</dbReference>
<dbReference type="Proteomes" id="UP000007947">
    <property type="component" value="Chromosome"/>
</dbReference>
<dbReference type="eggNOG" id="ENOG50318KY">
    <property type="taxonomic scope" value="Bacteria"/>
</dbReference>